<protein>
    <submittedName>
        <fullName evidence="1">Uncharacterized protein</fullName>
    </submittedName>
</protein>
<evidence type="ECO:0000313" key="1">
    <source>
        <dbReference type="EMBL" id="ASN72015.1"/>
    </source>
</evidence>
<accession>A0A2H4J9U3</accession>
<gene>
    <name evidence="1" type="ORF">7S2_22</name>
</gene>
<dbReference type="EMBL" id="MF417939">
    <property type="protein sequence ID" value="ASN72015.1"/>
    <property type="molecule type" value="Genomic_DNA"/>
</dbReference>
<name>A0A2H4J9U3_9CAUD</name>
<reference evidence="1" key="1">
    <citation type="submission" date="2017-06" db="EMBL/GenBank/DDBJ databases">
        <title>Novel phages from South African skin metaviromes.</title>
        <authorList>
            <person name="van Zyl L.J."/>
            <person name="Abrahams Y."/>
            <person name="Stander E.A."/>
            <person name="Kirby B.M."/>
            <person name="Clavaud C."/>
            <person name="Farcet C."/>
            <person name="Breton L."/>
            <person name="Trindade M.I."/>
        </authorList>
    </citation>
    <scope>NUCLEOTIDE SEQUENCE</scope>
</reference>
<proteinExistence type="predicted"/>
<organism evidence="1">
    <name type="scientific">uncultured Caudovirales phage</name>
    <dbReference type="NCBI Taxonomy" id="2100421"/>
    <lineage>
        <taxon>Viruses</taxon>
        <taxon>Duplodnaviria</taxon>
        <taxon>Heunggongvirae</taxon>
        <taxon>Uroviricota</taxon>
        <taxon>Caudoviricetes</taxon>
        <taxon>Peduoviridae</taxon>
        <taxon>Maltschvirus</taxon>
        <taxon>Maltschvirus maltsch</taxon>
    </lineage>
</organism>
<sequence length="292" mass="32467">MTDTITPASLRAHADWFDTTFEPGSVEARSLRNCAARLEAESARDEEAERYAEVQNAAECAVFPGVWIPFDETGPNHRKTILAGVRAVLDRLAADGRLLPEGGTALEREYDDHRDADGNRWTTTPGAECPMRPGECVMCLPAPRVLDTQHQQGQIEPAAMPVGWYRALDPTFATEHFNFPCAAEYGDQHVATDGGRWVWNSRMELWELSEYPPAVSVPDGVPDGTPEKPWETWQDVPEGVRYMSPVRVNDPWVNRGPVRYLASTTRGEIASIATEETMTRLAPFVRVDGDKA</sequence>